<evidence type="ECO:0000313" key="3">
    <source>
        <dbReference type="Proteomes" id="UP000199558"/>
    </source>
</evidence>
<reference evidence="3" key="1">
    <citation type="submission" date="2016-06" db="EMBL/GenBank/DDBJ databases">
        <authorList>
            <person name="Varghese N."/>
            <person name="Submissions Spin"/>
        </authorList>
    </citation>
    <scope>NUCLEOTIDE SEQUENCE [LARGE SCALE GENOMIC DNA]</scope>
    <source>
        <strain evidence="3">DSM 45794</strain>
    </source>
</reference>
<keyword evidence="1" id="KW-0732">Signal</keyword>
<name>A0A1A9BFC0_9ACTN</name>
<evidence type="ECO:0008006" key="4">
    <source>
        <dbReference type="Google" id="ProtNLM"/>
    </source>
</evidence>
<protein>
    <recommendedName>
        <fullName evidence="4">Peptidase inhibitor family I36</fullName>
    </recommendedName>
</protein>
<evidence type="ECO:0000256" key="1">
    <source>
        <dbReference type="SAM" id="SignalP"/>
    </source>
</evidence>
<evidence type="ECO:0000313" key="2">
    <source>
        <dbReference type="EMBL" id="SBT68210.1"/>
    </source>
</evidence>
<dbReference type="STRING" id="946078.GA0070622_5306"/>
<dbReference type="AlphaFoldDB" id="A0A1A9BFC0"/>
<gene>
    <name evidence="2" type="ORF">GA0070622_5306</name>
</gene>
<accession>A0A1A9BFC0</accession>
<keyword evidence="3" id="KW-1185">Reference proteome</keyword>
<feature type="chain" id="PRO_5008384194" description="Peptidase inhibitor family I36" evidence="1">
    <location>
        <begin position="38"/>
        <end position="191"/>
    </location>
</feature>
<feature type="signal peptide" evidence="1">
    <location>
        <begin position="1"/>
        <end position="37"/>
    </location>
</feature>
<sequence length="191" mass="19761">MHPHSTPRTFARLMRAAVTGMAVCIAALALMTGSAGAAVKPSPFSTWPPPAAGNVRGTIYQGTPSCAIQSGVKICDATVYTTGLMSGWATSNQAYRKLNLEWKIRDNGGSVVKTGSNSCTGATGAISSCDRTGPSYGVRWPATSTVKYCVDTIGFAYYYVSSNGNTAKVTASHYACVTLSASGGGGGLRQR</sequence>
<organism evidence="2 3">
    <name type="scientific">Micromonospora sediminicola</name>
    <dbReference type="NCBI Taxonomy" id="946078"/>
    <lineage>
        <taxon>Bacteria</taxon>
        <taxon>Bacillati</taxon>
        <taxon>Actinomycetota</taxon>
        <taxon>Actinomycetes</taxon>
        <taxon>Micromonosporales</taxon>
        <taxon>Micromonosporaceae</taxon>
        <taxon>Micromonospora</taxon>
    </lineage>
</organism>
<proteinExistence type="predicted"/>
<dbReference type="Proteomes" id="UP000199558">
    <property type="component" value="Unassembled WGS sequence"/>
</dbReference>
<dbReference type="EMBL" id="FLRH01000004">
    <property type="protein sequence ID" value="SBT68210.1"/>
    <property type="molecule type" value="Genomic_DNA"/>
</dbReference>